<accession>A0A399GA23</accession>
<dbReference type="PANTHER" id="PTHR43350:SF21">
    <property type="entry name" value="S-NITROSOMYCOTHIOL REDUCTASE MSCR"/>
    <property type="match status" value="1"/>
</dbReference>
<dbReference type="InterPro" id="IPR036291">
    <property type="entry name" value="NAD(P)-bd_dom_sf"/>
</dbReference>
<evidence type="ECO:0000256" key="4">
    <source>
        <dbReference type="ARBA" id="ARBA00022833"/>
    </source>
</evidence>
<dbReference type="PROSITE" id="PS00059">
    <property type="entry name" value="ADH_ZINC"/>
    <property type="match status" value="1"/>
</dbReference>
<dbReference type="CDD" id="cd08279">
    <property type="entry name" value="Zn_ADH_class_III"/>
    <property type="match status" value="1"/>
</dbReference>
<keyword evidence="4 6" id="KW-0862">Zinc</keyword>
<dbReference type="GO" id="GO:0008270">
    <property type="term" value="F:zinc ion binding"/>
    <property type="evidence" value="ECO:0007669"/>
    <property type="project" value="InterPro"/>
</dbReference>
<dbReference type="SUPFAM" id="SSF50129">
    <property type="entry name" value="GroES-like"/>
    <property type="match status" value="2"/>
</dbReference>
<dbReference type="Proteomes" id="UP000265719">
    <property type="component" value="Chromosome"/>
</dbReference>
<evidence type="ECO:0000313" key="7">
    <source>
        <dbReference type="EMBL" id="UOE21565.1"/>
    </source>
</evidence>
<dbReference type="Pfam" id="PF00107">
    <property type="entry name" value="ADH_zinc_N"/>
    <property type="match status" value="1"/>
</dbReference>
<dbReference type="FunFam" id="3.40.50.720:FF:000003">
    <property type="entry name" value="S-(hydroxymethyl)glutathione dehydrogenase"/>
    <property type="match status" value="1"/>
</dbReference>
<gene>
    <name evidence="7" type="ORF">NI17_010960</name>
</gene>
<sequence>MSTTLAAVVRAPGEPVRVEEVALPDAGPGQVRVRMAAAGVCHSDLSLASGRLAHPMPAALGHEGAGRVVAVGEGVTDLAVGDTVLLNWNPPCRDCWHCRNGEPYLCANAADASRRVWGTLADGTGAHPCLGVAAFAQETVVPANACVTVPADIPPTEAALLGCAVLTGVGAVRNAAGVRPGQSVAVIGLGGVGLAAVQGARIAGASTIIAIDPVEEKEGLARSLGATHFLTPGDDLARRVRKLADGRGVDHAVECVGRAATIRAAWSCTRRGGAATVVGFGAADDELTLNALEIPHFARTLRGCLYGSSDPATDVPELLRLYRDGQLNLSSLVSRTIGLDDVEDAFADMRSGRGARSLVVF</sequence>
<evidence type="ECO:0000256" key="1">
    <source>
        <dbReference type="ARBA" id="ARBA00001947"/>
    </source>
</evidence>
<dbReference type="InterPro" id="IPR013154">
    <property type="entry name" value="ADH-like_N"/>
</dbReference>
<reference evidence="7" key="1">
    <citation type="submission" date="2020-10" db="EMBL/GenBank/DDBJ databases">
        <title>De novo genome project of the cellulose decomposer Thermobifida halotolerans type strain.</title>
        <authorList>
            <person name="Nagy I."/>
            <person name="Horvath B."/>
            <person name="Kukolya J."/>
            <person name="Nagy I."/>
            <person name="Orsini M."/>
        </authorList>
    </citation>
    <scope>NUCLEOTIDE SEQUENCE</scope>
    <source>
        <strain evidence="7">DSM 44931</strain>
    </source>
</reference>
<dbReference type="InterPro" id="IPR011032">
    <property type="entry name" value="GroES-like_sf"/>
</dbReference>
<comment type="cofactor">
    <cofactor evidence="1 6">
        <name>Zn(2+)</name>
        <dbReference type="ChEBI" id="CHEBI:29105"/>
    </cofactor>
</comment>
<dbReference type="PANTHER" id="PTHR43350">
    <property type="entry name" value="NAD-DEPENDENT ALCOHOL DEHYDROGENASE"/>
    <property type="match status" value="1"/>
</dbReference>
<dbReference type="InterPro" id="IPR020843">
    <property type="entry name" value="ER"/>
</dbReference>
<evidence type="ECO:0000256" key="3">
    <source>
        <dbReference type="ARBA" id="ARBA00022723"/>
    </source>
</evidence>
<dbReference type="Gene3D" id="3.40.50.720">
    <property type="entry name" value="NAD(P)-binding Rossmann-like Domain"/>
    <property type="match status" value="1"/>
</dbReference>
<evidence type="ECO:0000256" key="5">
    <source>
        <dbReference type="ARBA" id="ARBA00023002"/>
    </source>
</evidence>
<organism evidence="7 8">
    <name type="scientific">Thermobifida halotolerans</name>
    <dbReference type="NCBI Taxonomy" id="483545"/>
    <lineage>
        <taxon>Bacteria</taxon>
        <taxon>Bacillati</taxon>
        <taxon>Actinomycetota</taxon>
        <taxon>Actinomycetes</taxon>
        <taxon>Streptosporangiales</taxon>
        <taxon>Nocardiopsidaceae</taxon>
        <taxon>Thermobifida</taxon>
    </lineage>
</organism>
<dbReference type="KEGG" id="thao:NI17_010960"/>
<protein>
    <submittedName>
        <fullName evidence="7">Zn-dependent alcohol dehydrogenase</fullName>
    </submittedName>
</protein>
<keyword evidence="5" id="KW-0560">Oxidoreductase</keyword>
<name>A0A399GA23_9ACTN</name>
<dbReference type="SMART" id="SM00829">
    <property type="entry name" value="PKS_ER"/>
    <property type="match status" value="1"/>
</dbReference>
<dbReference type="Pfam" id="PF08240">
    <property type="entry name" value="ADH_N"/>
    <property type="match status" value="1"/>
</dbReference>
<dbReference type="EMBL" id="CP063196">
    <property type="protein sequence ID" value="UOE21565.1"/>
    <property type="molecule type" value="Genomic_DNA"/>
</dbReference>
<comment type="similarity">
    <text evidence="2 6">Belongs to the zinc-containing alcohol dehydrogenase family.</text>
</comment>
<dbReference type="RefSeq" id="WP_068690875.1">
    <property type="nucleotide sequence ID" value="NZ_CP063196.1"/>
</dbReference>
<evidence type="ECO:0000256" key="2">
    <source>
        <dbReference type="ARBA" id="ARBA00008072"/>
    </source>
</evidence>
<keyword evidence="3 6" id="KW-0479">Metal-binding</keyword>
<keyword evidence="8" id="KW-1185">Reference proteome</keyword>
<dbReference type="GO" id="GO:0016491">
    <property type="term" value="F:oxidoreductase activity"/>
    <property type="evidence" value="ECO:0007669"/>
    <property type="project" value="UniProtKB-KW"/>
</dbReference>
<dbReference type="SUPFAM" id="SSF51735">
    <property type="entry name" value="NAD(P)-binding Rossmann-fold domains"/>
    <property type="match status" value="1"/>
</dbReference>
<dbReference type="AlphaFoldDB" id="A0A399GA23"/>
<evidence type="ECO:0000313" key="8">
    <source>
        <dbReference type="Proteomes" id="UP000265719"/>
    </source>
</evidence>
<proteinExistence type="inferred from homology"/>
<evidence type="ECO:0000256" key="6">
    <source>
        <dbReference type="RuleBase" id="RU361277"/>
    </source>
</evidence>
<dbReference type="OrthoDB" id="334894at2"/>
<dbReference type="InterPro" id="IPR002328">
    <property type="entry name" value="ADH_Zn_CS"/>
</dbReference>
<dbReference type="Gene3D" id="3.90.180.10">
    <property type="entry name" value="Medium-chain alcohol dehydrogenases, catalytic domain"/>
    <property type="match status" value="1"/>
</dbReference>
<dbReference type="InterPro" id="IPR013149">
    <property type="entry name" value="ADH-like_C"/>
</dbReference>